<reference evidence="1" key="1">
    <citation type="journal article" date="2014" name="Nat. Genet.">
        <title>Genome and transcriptome of the porcine whipworm Trichuris suis.</title>
        <authorList>
            <person name="Jex A.R."/>
            <person name="Nejsum P."/>
            <person name="Schwarz E.M."/>
            <person name="Hu L."/>
            <person name="Young N.D."/>
            <person name="Hall R.S."/>
            <person name="Korhonen P.K."/>
            <person name="Liao S."/>
            <person name="Thamsborg S."/>
            <person name="Xia J."/>
            <person name="Xu P."/>
            <person name="Wang S."/>
            <person name="Scheerlinck J.P."/>
            <person name="Hofmann A."/>
            <person name="Sternberg P.W."/>
            <person name="Wang J."/>
            <person name="Gasser R.B."/>
        </authorList>
    </citation>
    <scope>NUCLEOTIDE SEQUENCE [LARGE SCALE GENOMIC DNA]</scope>
    <source>
        <strain evidence="1">DCEP-RM93F</strain>
    </source>
</reference>
<accession>A0A085NNE7</accession>
<protein>
    <submittedName>
        <fullName evidence="1">Uncharacterized protein</fullName>
    </submittedName>
</protein>
<feature type="non-terminal residue" evidence="1">
    <location>
        <position position="1"/>
    </location>
</feature>
<dbReference type="EMBL" id="KL367484">
    <property type="protein sequence ID" value="KFD70993.1"/>
    <property type="molecule type" value="Genomic_DNA"/>
</dbReference>
<gene>
    <name evidence="1" type="ORF">M514_02571</name>
</gene>
<dbReference type="Proteomes" id="UP000030758">
    <property type="component" value="Unassembled WGS sequence"/>
</dbReference>
<name>A0A085NNE7_9BILA</name>
<proteinExistence type="predicted"/>
<organism evidence="1">
    <name type="scientific">Trichuris suis</name>
    <name type="common">pig whipworm</name>
    <dbReference type="NCBI Taxonomy" id="68888"/>
    <lineage>
        <taxon>Eukaryota</taxon>
        <taxon>Metazoa</taxon>
        <taxon>Ecdysozoa</taxon>
        <taxon>Nematoda</taxon>
        <taxon>Enoplea</taxon>
        <taxon>Dorylaimia</taxon>
        <taxon>Trichinellida</taxon>
        <taxon>Trichuridae</taxon>
        <taxon>Trichuris</taxon>
    </lineage>
</organism>
<evidence type="ECO:0000313" key="1">
    <source>
        <dbReference type="EMBL" id="KFD70993.1"/>
    </source>
</evidence>
<sequence>RCCCGTQLNYRLRKADHRRTNWTTDYDHRCGMPVVKCDDAVVQNVLIDKRGIEKTALFTDESTMVKVMRNSVGYCSWRSTKIFTKRSTHTRDQRYLQRQRNCSMEYKFNDNELSAKNLAIQRDAKRKHLNKFTSRVDKADEEC</sequence>
<dbReference type="AlphaFoldDB" id="A0A085NNE7"/>